<dbReference type="AlphaFoldDB" id="A0A2Z6NC23"/>
<organism evidence="2 3">
    <name type="scientific">Trifolium subterraneum</name>
    <name type="common">Subterranean clover</name>
    <dbReference type="NCBI Taxonomy" id="3900"/>
    <lineage>
        <taxon>Eukaryota</taxon>
        <taxon>Viridiplantae</taxon>
        <taxon>Streptophyta</taxon>
        <taxon>Embryophyta</taxon>
        <taxon>Tracheophyta</taxon>
        <taxon>Spermatophyta</taxon>
        <taxon>Magnoliopsida</taxon>
        <taxon>eudicotyledons</taxon>
        <taxon>Gunneridae</taxon>
        <taxon>Pentapetalae</taxon>
        <taxon>rosids</taxon>
        <taxon>fabids</taxon>
        <taxon>Fabales</taxon>
        <taxon>Fabaceae</taxon>
        <taxon>Papilionoideae</taxon>
        <taxon>50 kb inversion clade</taxon>
        <taxon>NPAAA clade</taxon>
        <taxon>Hologalegina</taxon>
        <taxon>IRL clade</taxon>
        <taxon>Trifolieae</taxon>
        <taxon>Trifolium</taxon>
    </lineage>
</organism>
<reference evidence="3" key="1">
    <citation type="journal article" date="2017" name="Front. Plant Sci.">
        <title>Climate Clever Clovers: New Paradigm to Reduce the Environmental Footprint of Ruminants by Breeding Low Methanogenic Forages Utilizing Haplotype Variation.</title>
        <authorList>
            <person name="Kaur P."/>
            <person name="Appels R."/>
            <person name="Bayer P.E."/>
            <person name="Keeble-Gagnere G."/>
            <person name="Wang J."/>
            <person name="Hirakawa H."/>
            <person name="Shirasawa K."/>
            <person name="Vercoe P."/>
            <person name="Stefanova K."/>
            <person name="Durmic Z."/>
            <person name="Nichols P."/>
            <person name="Revell C."/>
            <person name="Isobe S.N."/>
            <person name="Edwards D."/>
            <person name="Erskine W."/>
        </authorList>
    </citation>
    <scope>NUCLEOTIDE SEQUENCE [LARGE SCALE GENOMIC DNA]</scope>
    <source>
        <strain evidence="3">cv. Daliak</strain>
    </source>
</reference>
<accession>A0A2Z6NC23</accession>
<name>A0A2Z6NC23_TRISU</name>
<protein>
    <recommendedName>
        <fullName evidence="4">Swarming motility protein ybiA</fullName>
    </recommendedName>
</protein>
<keyword evidence="3" id="KW-1185">Reference proteome</keyword>
<dbReference type="Proteomes" id="UP000242715">
    <property type="component" value="Unassembled WGS sequence"/>
</dbReference>
<sequence length="311" mass="36038">MSTMRIPIFDATEDAYWWVLCTEKYFKQWLTPETLKMTVAGLAMKGPALTWWLQWYPRHPSMNWDVFTTVFLWNFKPEWRVILPLPNDETEYVHESSLLATHVANVAADSTLIASDLNNSTLDDTQREEENHGGDEFEDQSHNDLLSSEATTWSEAKQSSEAQRGSECLQEFRSSEKFRSSKMFRCLQEVRSYLLVMIHSEDEDVQKLNNEGLSEAIHSRPIRLQVIKGQLITTVIKDVILLSLGASCTLLLYFGQTVKVKLHCKRRRGFTQRIFKDYSCPFYNGNFSNVSMSFSTHINMPKKELMTNDLH</sequence>
<dbReference type="EMBL" id="DF973910">
    <property type="protein sequence ID" value="GAU42314.1"/>
    <property type="molecule type" value="Genomic_DNA"/>
</dbReference>
<dbReference type="OrthoDB" id="1433335at2759"/>
<evidence type="ECO:0000313" key="3">
    <source>
        <dbReference type="Proteomes" id="UP000242715"/>
    </source>
</evidence>
<proteinExistence type="predicted"/>
<gene>
    <name evidence="2" type="ORF">TSUD_140510</name>
</gene>
<evidence type="ECO:0000313" key="2">
    <source>
        <dbReference type="EMBL" id="GAU42314.1"/>
    </source>
</evidence>
<evidence type="ECO:0000256" key="1">
    <source>
        <dbReference type="SAM" id="MobiDB-lite"/>
    </source>
</evidence>
<evidence type="ECO:0008006" key="4">
    <source>
        <dbReference type="Google" id="ProtNLM"/>
    </source>
</evidence>
<feature type="region of interest" description="Disordered" evidence="1">
    <location>
        <begin position="119"/>
        <end position="141"/>
    </location>
</feature>
<feature type="compositionally biased region" description="Basic and acidic residues" evidence="1">
    <location>
        <begin position="124"/>
        <end position="141"/>
    </location>
</feature>